<protein>
    <submittedName>
        <fullName evidence="1">Uncharacterized protein</fullName>
    </submittedName>
</protein>
<sequence>MLPTRQPPLAPRGHEFPSNIHLGYKSHINCSYNQLQPHTIYDSSCDLHLLQSGNFFDICALTVNNHHHHKITKISCQTHTHPLINHPFLISNITNLSSFSSSFSCSCLCSFNP</sequence>
<accession>A0AAD8KYA7</accession>
<organism evidence="1 2">
    <name type="scientific">Tagetes erecta</name>
    <name type="common">African marigold</name>
    <dbReference type="NCBI Taxonomy" id="13708"/>
    <lineage>
        <taxon>Eukaryota</taxon>
        <taxon>Viridiplantae</taxon>
        <taxon>Streptophyta</taxon>
        <taxon>Embryophyta</taxon>
        <taxon>Tracheophyta</taxon>
        <taxon>Spermatophyta</taxon>
        <taxon>Magnoliopsida</taxon>
        <taxon>eudicotyledons</taxon>
        <taxon>Gunneridae</taxon>
        <taxon>Pentapetalae</taxon>
        <taxon>asterids</taxon>
        <taxon>campanulids</taxon>
        <taxon>Asterales</taxon>
        <taxon>Asteraceae</taxon>
        <taxon>Asteroideae</taxon>
        <taxon>Heliantheae alliance</taxon>
        <taxon>Tageteae</taxon>
        <taxon>Tagetes</taxon>
    </lineage>
</organism>
<reference evidence="1" key="1">
    <citation type="journal article" date="2023" name="bioRxiv">
        <title>Improved chromosome-level genome assembly for marigold (Tagetes erecta).</title>
        <authorList>
            <person name="Jiang F."/>
            <person name="Yuan L."/>
            <person name="Wang S."/>
            <person name="Wang H."/>
            <person name="Xu D."/>
            <person name="Wang A."/>
            <person name="Fan W."/>
        </authorList>
    </citation>
    <scope>NUCLEOTIDE SEQUENCE</scope>
    <source>
        <strain evidence="1">WSJ</strain>
        <tissue evidence="1">Leaf</tissue>
    </source>
</reference>
<dbReference type="Proteomes" id="UP001229421">
    <property type="component" value="Unassembled WGS sequence"/>
</dbReference>
<evidence type="ECO:0000313" key="1">
    <source>
        <dbReference type="EMBL" id="KAK1429291.1"/>
    </source>
</evidence>
<gene>
    <name evidence="1" type="ORF">QVD17_11497</name>
</gene>
<dbReference type="AlphaFoldDB" id="A0AAD8KYA7"/>
<dbReference type="EMBL" id="JAUHHV010000003">
    <property type="protein sequence ID" value="KAK1429291.1"/>
    <property type="molecule type" value="Genomic_DNA"/>
</dbReference>
<proteinExistence type="predicted"/>
<comment type="caution">
    <text evidence="1">The sequence shown here is derived from an EMBL/GenBank/DDBJ whole genome shotgun (WGS) entry which is preliminary data.</text>
</comment>
<name>A0AAD8KYA7_TARER</name>
<keyword evidence="2" id="KW-1185">Reference proteome</keyword>
<evidence type="ECO:0000313" key="2">
    <source>
        <dbReference type="Proteomes" id="UP001229421"/>
    </source>
</evidence>